<organism evidence="2 3">
    <name type="scientific">Hibiscus sabdariffa</name>
    <name type="common">roselle</name>
    <dbReference type="NCBI Taxonomy" id="183260"/>
    <lineage>
        <taxon>Eukaryota</taxon>
        <taxon>Viridiplantae</taxon>
        <taxon>Streptophyta</taxon>
        <taxon>Embryophyta</taxon>
        <taxon>Tracheophyta</taxon>
        <taxon>Spermatophyta</taxon>
        <taxon>Magnoliopsida</taxon>
        <taxon>eudicotyledons</taxon>
        <taxon>Gunneridae</taxon>
        <taxon>Pentapetalae</taxon>
        <taxon>rosids</taxon>
        <taxon>malvids</taxon>
        <taxon>Malvales</taxon>
        <taxon>Malvaceae</taxon>
        <taxon>Malvoideae</taxon>
        <taxon>Hibiscus</taxon>
    </lineage>
</organism>
<gene>
    <name evidence="2" type="ORF">V6N11_055957</name>
</gene>
<dbReference type="Gene3D" id="3.60.10.10">
    <property type="entry name" value="Endonuclease/exonuclease/phosphatase"/>
    <property type="match status" value="1"/>
</dbReference>
<proteinExistence type="predicted"/>
<comment type="caution">
    <text evidence="2">The sequence shown here is derived from an EMBL/GenBank/DDBJ whole genome shotgun (WGS) entry which is preliminary data.</text>
</comment>
<dbReference type="Pfam" id="PF03372">
    <property type="entry name" value="Exo_endo_phos"/>
    <property type="match status" value="1"/>
</dbReference>
<sequence>MVFSATQQATSTVKSSKKGVHYGCSLRSPCLSVEYIVCICSVLPASTMSIMSWNVRGLGKKETVRALKNAIFRNKPEIVFLSETKKKKRYLEKIKMKMKMEESFYVEPVGIAGGLALWWTNNVYVEVLNAGKYFIDAKISFQEEEEFFMTFIYGPPYTDEKHQFWCSLSSLRSSNSEKWCIIGDSNIVAKPEEKQGGLPFDASQAKWYYDFVDLSCLIELPIKGGTFTWSNLRSEDEAIHEKLDRILISLEWNSSFPKAIGTMEAAIASDHAPIILSTKGFHKKTRRDFKFEAKWLLEDECINTVKESWGSSWESNPNVAFGKKLFKTKVNLRQWSRTRRKEIRCREEEMRGSLLKDFQEG</sequence>
<dbReference type="SUPFAM" id="SSF56219">
    <property type="entry name" value="DNase I-like"/>
    <property type="match status" value="1"/>
</dbReference>
<dbReference type="InterPro" id="IPR005135">
    <property type="entry name" value="Endo/exonuclease/phosphatase"/>
</dbReference>
<dbReference type="Proteomes" id="UP001396334">
    <property type="component" value="Unassembled WGS sequence"/>
</dbReference>
<accession>A0ABR2T2N0</accession>
<keyword evidence="3" id="KW-1185">Reference proteome</keyword>
<evidence type="ECO:0000313" key="2">
    <source>
        <dbReference type="EMBL" id="KAK9031664.1"/>
    </source>
</evidence>
<dbReference type="InterPro" id="IPR036691">
    <property type="entry name" value="Endo/exonu/phosph_ase_sf"/>
</dbReference>
<dbReference type="PANTHER" id="PTHR33710:SF79">
    <property type="entry name" value="OS06G0205337 PROTEIN"/>
    <property type="match status" value="1"/>
</dbReference>
<protein>
    <recommendedName>
        <fullName evidence="1">Endonuclease/exonuclease/phosphatase domain-containing protein</fullName>
    </recommendedName>
</protein>
<feature type="domain" description="Endonuclease/exonuclease/phosphatase" evidence="1">
    <location>
        <begin position="51"/>
        <end position="271"/>
    </location>
</feature>
<reference evidence="2 3" key="1">
    <citation type="journal article" date="2024" name="G3 (Bethesda)">
        <title>Genome assembly of Hibiscus sabdariffa L. provides insights into metabolisms of medicinal natural products.</title>
        <authorList>
            <person name="Kim T."/>
        </authorList>
    </citation>
    <scope>NUCLEOTIDE SEQUENCE [LARGE SCALE GENOMIC DNA]</scope>
    <source>
        <strain evidence="2">TK-2024</strain>
        <tissue evidence="2">Old leaves</tissue>
    </source>
</reference>
<evidence type="ECO:0000313" key="3">
    <source>
        <dbReference type="Proteomes" id="UP001396334"/>
    </source>
</evidence>
<evidence type="ECO:0000259" key="1">
    <source>
        <dbReference type="Pfam" id="PF03372"/>
    </source>
</evidence>
<dbReference type="EMBL" id="JBBPBN010000009">
    <property type="protein sequence ID" value="KAK9031664.1"/>
    <property type="molecule type" value="Genomic_DNA"/>
</dbReference>
<dbReference type="PANTHER" id="PTHR33710">
    <property type="entry name" value="BNAC02G09200D PROTEIN"/>
    <property type="match status" value="1"/>
</dbReference>
<name>A0ABR2T2N0_9ROSI</name>